<accession>A0AA38FMH6</accession>
<evidence type="ECO:0000313" key="1">
    <source>
        <dbReference type="EMBL" id="KAH9306375.1"/>
    </source>
</evidence>
<proteinExistence type="predicted"/>
<dbReference type="AlphaFoldDB" id="A0AA38FMH6"/>
<dbReference type="EMBL" id="JAHRHJ020000008">
    <property type="protein sequence ID" value="KAH9306375.1"/>
    <property type="molecule type" value="Genomic_DNA"/>
</dbReference>
<evidence type="ECO:0000313" key="2">
    <source>
        <dbReference type="Proteomes" id="UP000824469"/>
    </source>
</evidence>
<keyword evidence="2" id="KW-1185">Reference proteome</keyword>
<feature type="non-terminal residue" evidence="1">
    <location>
        <position position="1"/>
    </location>
</feature>
<reference evidence="1 2" key="1">
    <citation type="journal article" date="2021" name="Nat. Plants">
        <title>The Taxus genome provides insights into paclitaxel biosynthesis.</title>
        <authorList>
            <person name="Xiong X."/>
            <person name="Gou J."/>
            <person name="Liao Q."/>
            <person name="Li Y."/>
            <person name="Zhou Q."/>
            <person name="Bi G."/>
            <person name="Li C."/>
            <person name="Du R."/>
            <person name="Wang X."/>
            <person name="Sun T."/>
            <person name="Guo L."/>
            <person name="Liang H."/>
            <person name="Lu P."/>
            <person name="Wu Y."/>
            <person name="Zhang Z."/>
            <person name="Ro D.K."/>
            <person name="Shang Y."/>
            <person name="Huang S."/>
            <person name="Yan J."/>
        </authorList>
    </citation>
    <scope>NUCLEOTIDE SEQUENCE [LARGE SCALE GENOMIC DNA]</scope>
    <source>
        <strain evidence="1">Ta-2019</strain>
    </source>
</reference>
<protein>
    <submittedName>
        <fullName evidence="1">Uncharacterized protein</fullName>
    </submittedName>
</protein>
<gene>
    <name evidence="1" type="ORF">KI387_010779</name>
</gene>
<sequence>FHLNLFKFLGTPPSCTITSIGPRSSIGSSPLDRRSIVDLDSILLCKHDEINNAHRFYSFVTAHKCYDRPMLHDGTT</sequence>
<name>A0AA38FMH6_TAXCH</name>
<organism evidence="1 2">
    <name type="scientific">Taxus chinensis</name>
    <name type="common">Chinese yew</name>
    <name type="synonym">Taxus wallichiana var. chinensis</name>
    <dbReference type="NCBI Taxonomy" id="29808"/>
    <lineage>
        <taxon>Eukaryota</taxon>
        <taxon>Viridiplantae</taxon>
        <taxon>Streptophyta</taxon>
        <taxon>Embryophyta</taxon>
        <taxon>Tracheophyta</taxon>
        <taxon>Spermatophyta</taxon>
        <taxon>Pinopsida</taxon>
        <taxon>Pinidae</taxon>
        <taxon>Conifers II</taxon>
        <taxon>Cupressales</taxon>
        <taxon>Taxaceae</taxon>
        <taxon>Taxus</taxon>
    </lineage>
</organism>
<comment type="caution">
    <text evidence="1">The sequence shown here is derived from an EMBL/GenBank/DDBJ whole genome shotgun (WGS) entry which is preliminary data.</text>
</comment>
<dbReference type="Proteomes" id="UP000824469">
    <property type="component" value="Unassembled WGS sequence"/>
</dbReference>
<feature type="non-terminal residue" evidence="1">
    <location>
        <position position="76"/>
    </location>
</feature>